<keyword evidence="2" id="KW-1185">Reference proteome</keyword>
<evidence type="ECO:0000313" key="2">
    <source>
        <dbReference type="Proteomes" id="UP001153334"/>
    </source>
</evidence>
<evidence type="ECO:0000313" key="1">
    <source>
        <dbReference type="EMBL" id="KAJ8109317.1"/>
    </source>
</evidence>
<protein>
    <submittedName>
        <fullName evidence="1">Uncharacterized protein</fullName>
    </submittedName>
</protein>
<name>A0ACC2I1V5_9PEZI</name>
<dbReference type="EMBL" id="JAPESX010002112">
    <property type="protein sequence ID" value="KAJ8109317.1"/>
    <property type="molecule type" value="Genomic_DNA"/>
</dbReference>
<gene>
    <name evidence="1" type="ORF">ONZ43_g6171</name>
</gene>
<accession>A0ACC2I1V5</accession>
<proteinExistence type="predicted"/>
<dbReference type="Proteomes" id="UP001153334">
    <property type="component" value="Unassembled WGS sequence"/>
</dbReference>
<sequence length="402" mass="44211">MESHQGDISGPSRDNSVGVNKPPIPIARAPTLTSDERSFVEKTHGVSEIRDGFFDAVFLPPEDVDSQALRKHAEETLPLAFRKKDPLSLTQFFPRQIHEAWSVVCRVTTTRSGIKLLKSFLGFFIAYILCLIPAVQARLGRYAYVMVISTIINHSGRTLGAQVDGTVLTILGTATGLGWGAFGLWISTTTATARVGFGAILALFLFIHMFIIACFRSYYIRTYQFVMCAGIAISYACLAQISGTEVSWIKLLDYGIPWLLGQAISLAVCIVVVPDAGSRPLAMGIHQIFSIMLDGIPPFQDPVRTRRRLAQAFVSMSQIHRDLVIDFSIAVLSPEDVLMLRNSVQAVIRALLSLKSETKLFEPPTGDVSSQDSSPYQEFPEFVIEMDNSPGAHGQIDDIDVI</sequence>
<comment type="caution">
    <text evidence="1">The sequence shown here is derived from an EMBL/GenBank/DDBJ whole genome shotgun (WGS) entry which is preliminary data.</text>
</comment>
<reference evidence="1" key="1">
    <citation type="submission" date="2022-11" db="EMBL/GenBank/DDBJ databases">
        <title>Genome Sequence of Nemania bipapillata.</title>
        <authorList>
            <person name="Buettner E."/>
        </authorList>
    </citation>
    <scope>NUCLEOTIDE SEQUENCE</scope>
    <source>
        <strain evidence="1">CP14</strain>
    </source>
</reference>
<organism evidence="1 2">
    <name type="scientific">Nemania bipapillata</name>
    <dbReference type="NCBI Taxonomy" id="110536"/>
    <lineage>
        <taxon>Eukaryota</taxon>
        <taxon>Fungi</taxon>
        <taxon>Dikarya</taxon>
        <taxon>Ascomycota</taxon>
        <taxon>Pezizomycotina</taxon>
        <taxon>Sordariomycetes</taxon>
        <taxon>Xylariomycetidae</taxon>
        <taxon>Xylariales</taxon>
        <taxon>Xylariaceae</taxon>
        <taxon>Nemania</taxon>
    </lineage>
</organism>